<evidence type="ECO:0008006" key="4">
    <source>
        <dbReference type="Google" id="ProtNLM"/>
    </source>
</evidence>
<feature type="transmembrane region" description="Helical" evidence="1">
    <location>
        <begin position="61"/>
        <end position="85"/>
    </location>
</feature>
<evidence type="ECO:0000313" key="3">
    <source>
        <dbReference type="Proteomes" id="UP001597294"/>
    </source>
</evidence>
<comment type="caution">
    <text evidence="2">The sequence shown here is derived from an EMBL/GenBank/DDBJ whole genome shotgun (WGS) entry which is preliminary data.</text>
</comment>
<evidence type="ECO:0000313" key="2">
    <source>
        <dbReference type="EMBL" id="MFD2205829.1"/>
    </source>
</evidence>
<keyword evidence="1" id="KW-0472">Membrane</keyword>
<gene>
    <name evidence="2" type="ORF">ACFSKO_09415</name>
</gene>
<protein>
    <recommendedName>
        <fullName evidence="4">DUF3592 domain-containing protein</fullName>
    </recommendedName>
</protein>
<organism evidence="2 3">
    <name type="scientific">Kiloniella antarctica</name>
    <dbReference type="NCBI Taxonomy" id="1550907"/>
    <lineage>
        <taxon>Bacteria</taxon>
        <taxon>Pseudomonadati</taxon>
        <taxon>Pseudomonadota</taxon>
        <taxon>Alphaproteobacteria</taxon>
        <taxon>Rhodospirillales</taxon>
        <taxon>Kiloniellaceae</taxon>
        <taxon>Kiloniella</taxon>
    </lineage>
</organism>
<accession>A0ABW5BLS1</accession>
<feature type="transmembrane region" description="Helical" evidence="1">
    <location>
        <begin position="15"/>
        <end position="40"/>
    </location>
</feature>
<reference evidence="3" key="1">
    <citation type="journal article" date="2019" name="Int. J. Syst. Evol. Microbiol.">
        <title>The Global Catalogue of Microorganisms (GCM) 10K type strain sequencing project: providing services to taxonomists for standard genome sequencing and annotation.</title>
        <authorList>
            <consortium name="The Broad Institute Genomics Platform"/>
            <consortium name="The Broad Institute Genome Sequencing Center for Infectious Disease"/>
            <person name="Wu L."/>
            <person name="Ma J."/>
        </authorList>
    </citation>
    <scope>NUCLEOTIDE SEQUENCE [LARGE SCALE GENOMIC DNA]</scope>
    <source>
        <strain evidence="3">CGMCC 4.7192</strain>
    </source>
</reference>
<dbReference type="Proteomes" id="UP001597294">
    <property type="component" value="Unassembled WGS sequence"/>
</dbReference>
<proteinExistence type="predicted"/>
<keyword evidence="1" id="KW-0812">Transmembrane</keyword>
<evidence type="ECO:0000256" key="1">
    <source>
        <dbReference type="SAM" id="Phobius"/>
    </source>
</evidence>
<keyword evidence="1" id="KW-1133">Transmembrane helix</keyword>
<name>A0ABW5BLS1_9PROT</name>
<sequence>MRSVNYMLHWLHLRAAFGAGFIVISWGAMYILFRFFLLFCSKDFIHYYRGLRARGHLNEKTLTAITFYLFLWAGLFFLFIGYVYFHTWGDEIGEHLLLARICAFIMCLVVLILSLRRFKSWKEAVYAYSDGVLVDGILVSKESAHKGYDLKYLYKVGDVQFTLTKTRQSIFDVHDIEKGHKVKIIYAKSSPYNAKFYEPHDFSKYCLDKSKKITDLDGSKRNYLL</sequence>
<keyword evidence="3" id="KW-1185">Reference proteome</keyword>
<dbReference type="EMBL" id="JBHUII010000004">
    <property type="protein sequence ID" value="MFD2205829.1"/>
    <property type="molecule type" value="Genomic_DNA"/>
</dbReference>
<dbReference type="RefSeq" id="WP_380250818.1">
    <property type="nucleotide sequence ID" value="NZ_JBHUII010000004.1"/>
</dbReference>
<feature type="transmembrane region" description="Helical" evidence="1">
    <location>
        <begin position="97"/>
        <end position="115"/>
    </location>
</feature>